<reference evidence="2" key="2">
    <citation type="journal article" date="2021" name="PeerJ">
        <title>Extensive microbial diversity within the chicken gut microbiome revealed by metagenomics and culture.</title>
        <authorList>
            <person name="Gilroy R."/>
            <person name="Ravi A."/>
            <person name="Getino M."/>
            <person name="Pursley I."/>
            <person name="Horton D.L."/>
            <person name="Alikhan N.F."/>
            <person name="Baker D."/>
            <person name="Gharbi K."/>
            <person name="Hall N."/>
            <person name="Watson M."/>
            <person name="Adriaenssens E.M."/>
            <person name="Foster-Nyarko E."/>
            <person name="Jarju S."/>
            <person name="Secka A."/>
            <person name="Antonio M."/>
            <person name="Oren A."/>
            <person name="Chaudhuri R.R."/>
            <person name="La Ragione R."/>
            <person name="Hildebrand F."/>
            <person name="Pallen M.J."/>
        </authorList>
    </citation>
    <scope>NUCLEOTIDE SEQUENCE</scope>
    <source>
        <strain evidence="2">ChiSjej4B22-9803</strain>
    </source>
</reference>
<evidence type="ECO:0000256" key="1">
    <source>
        <dbReference type="SAM" id="MobiDB-lite"/>
    </source>
</evidence>
<gene>
    <name evidence="2" type="primary">ytfJ</name>
    <name evidence="2" type="ORF">IAB04_01595</name>
</gene>
<feature type="compositionally biased region" description="Basic and acidic residues" evidence="1">
    <location>
        <begin position="140"/>
        <end position="149"/>
    </location>
</feature>
<dbReference type="Proteomes" id="UP000824111">
    <property type="component" value="Unassembled WGS sequence"/>
</dbReference>
<sequence>MAEHPIQGLMETAMSNIKMMVDVNTIVGDAVTAPDGTVIIPISTVSFGFGAGGSEFPNKGTAQPGVSQESLFGGGAGGGANVNPVAFLVVGNGNVRLLPVNGTTSPVDKVIDLMPEMVDKVNSAVSSLAGKIMSKSKKEKKQEEPKVVDVVDVPEQ</sequence>
<dbReference type="EMBL" id="DVND01000037">
    <property type="protein sequence ID" value="HIU48039.1"/>
    <property type="molecule type" value="Genomic_DNA"/>
</dbReference>
<dbReference type="PANTHER" id="PTHR39162">
    <property type="entry name" value="GLL3345 PROTEIN"/>
    <property type="match status" value="1"/>
</dbReference>
<name>A0A9D1LU50_9FIRM</name>
<dbReference type="NCBIfam" id="TIGR02874">
    <property type="entry name" value="spore_ytfJ"/>
    <property type="match status" value="1"/>
</dbReference>
<reference evidence="2" key="1">
    <citation type="submission" date="2020-10" db="EMBL/GenBank/DDBJ databases">
        <authorList>
            <person name="Gilroy R."/>
        </authorList>
    </citation>
    <scope>NUCLEOTIDE SEQUENCE</scope>
    <source>
        <strain evidence="2">ChiSjej4B22-9803</strain>
    </source>
</reference>
<proteinExistence type="predicted"/>
<dbReference type="PANTHER" id="PTHR39162:SF1">
    <property type="entry name" value="SPORULATION PROTEIN YTFJ"/>
    <property type="match status" value="1"/>
</dbReference>
<feature type="region of interest" description="Disordered" evidence="1">
    <location>
        <begin position="132"/>
        <end position="156"/>
    </location>
</feature>
<evidence type="ECO:0000313" key="3">
    <source>
        <dbReference type="Proteomes" id="UP000824111"/>
    </source>
</evidence>
<protein>
    <submittedName>
        <fullName evidence="2">GerW family sporulation protein</fullName>
    </submittedName>
</protein>
<accession>A0A9D1LU50</accession>
<comment type="caution">
    <text evidence="2">The sequence shown here is derived from an EMBL/GenBank/DDBJ whole genome shotgun (WGS) entry which is preliminary data.</text>
</comment>
<evidence type="ECO:0000313" key="2">
    <source>
        <dbReference type="EMBL" id="HIU48039.1"/>
    </source>
</evidence>
<dbReference type="InterPro" id="IPR014229">
    <property type="entry name" value="Spore_YtfJ"/>
</dbReference>
<dbReference type="AlphaFoldDB" id="A0A9D1LU50"/>
<dbReference type="Pfam" id="PF09579">
    <property type="entry name" value="Spore_YtfJ"/>
    <property type="match status" value="1"/>
</dbReference>
<organism evidence="2 3">
    <name type="scientific">Candidatus Avimonoglobus intestinipullorum</name>
    <dbReference type="NCBI Taxonomy" id="2840699"/>
    <lineage>
        <taxon>Bacteria</taxon>
        <taxon>Bacillati</taxon>
        <taxon>Bacillota</taxon>
        <taxon>Clostridia</taxon>
        <taxon>Eubacteriales</taxon>
        <taxon>Candidatus Avimonoglobus</taxon>
    </lineage>
</organism>
<dbReference type="PIRSF" id="PIRSF021377">
    <property type="entry name" value="YtfJ"/>
    <property type="match status" value="1"/>
</dbReference>